<protein>
    <submittedName>
        <fullName evidence="3">Protein SET DOMAIN GROUP 41</fullName>
    </submittedName>
</protein>
<dbReference type="AlphaFoldDB" id="A0A1E5UVG1"/>
<dbReference type="STRING" id="888268.A0A1E5UVG1"/>
<dbReference type="OrthoDB" id="5945798at2759"/>
<evidence type="ECO:0000256" key="2">
    <source>
        <dbReference type="SAM" id="MobiDB-lite"/>
    </source>
</evidence>
<evidence type="ECO:0000256" key="1">
    <source>
        <dbReference type="ARBA" id="ARBA00007160"/>
    </source>
</evidence>
<name>A0A1E5UVG1_9POAL</name>
<comment type="similarity">
    <text evidence="1">Belongs to the abscisic acid and water stress-induced protein family.</text>
</comment>
<evidence type="ECO:0000313" key="4">
    <source>
        <dbReference type="Proteomes" id="UP000095767"/>
    </source>
</evidence>
<sequence>MGNAMSAWKVSFYVTSLTEALELRPCLPVMRLADRTSEQGRKLQRLAMEMRARESVNMSEDLTGAIPPYATALHDTFLHSHCSSCFSKLPPQPPCVMSCTMCCSVRYCCSECLGTDSVVHSSSGECCFFVDHLKRASPNYVTEGTSDLRAALRLLYVLEMHGLVSSDSIKHYSRIGGLSASGIEETLEDGEEIAERILEGSLLMLSARKSRAQTYVSFSDGLKVERMALWAVITNSVEVQLSEGLAMGTAVYGPSFSWFNHSCFPNASYRFVLALKNEDCISHKSKSCAVPASKGVAADVVRKLIIILKRKFLVFYWSHFILIHLSCHARNISFQEARHSDLWLKYKFICSCNRCIASPEPYVDLILNRDARDLNKPEDAVAAPRFEDLDDDLQQAISEYSSGNDVKACCDMIESMLSENLMRDLQKGALSGRKHILHPLHRVCFNAYMALASAYRFRALSLKTVSLHGEKSDDVFRMAKAAAAYSLLLAGATNHLFLSECSFMMPLSHFLIGAGQSLFFLVESMKGEMRQYLSEAKFAFPSCPESSAKHDPVTYNEFRSTCEGFGKQMLSLSFHCWSFLVQGLPCLEMIKNPIDFSWLGTAIFQFLLSEEDYSNLSAHDPTSFTNEQKECILSLAICSVTYCKYLTSICYGPQHYLADHANDILEGIDIVHDLSFSYKSSGADEGGYNKSSTDDYGSADGYNKSSTDDYGSGGGYTKSSTDDYGSGGGFNKSSTDDYGSEGGYNKSSTDDYGNSGGYNKSDDLSSDYNKSGTDDYSGSGGYNNSNTSDEYKKPSSDDYGGDNKDSSTDGYGGSGYNKSSTDNYEDSGKNTSNTDNYSGSGGYDKSSSDDYGRSGKSGTDDYSGGYDKKSGSDDGGDDGYNRSGGDDYGSGGYNKSGTDDDYNTSGGGYKKSFGDDEYTGGGDGYNKSSGGADDEYGSSRDDSEKYRKEEKEHKHKEHLGETGALGAGAFALYERHEAKKDPEHAQRHKIEEGVAAVAALGGGGLAFHEHHDKKEAKDEAEDAEEEPLLAWTWTIWRGPTASRELVMAEKKHHHHLFHHRKEEESSDEVDYEKKEKQHKHMEQLGELGAIAAGAYALHEKHKAKKDPENEHGHRIKEEVAAVAAVGSAGFAFHEHHEKKDAKKHGHN</sequence>
<reference evidence="3 4" key="1">
    <citation type="submission" date="2016-09" db="EMBL/GenBank/DDBJ databases">
        <title>The draft genome of Dichanthelium oligosanthes: A C3 panicoid grass species.</title>
        <authorList>
            <person name="Studer A.J."/>
            <person name="Schnable J.C."/>
            <person name="Brutnell T.P."/>
        </authorList>
    </citation>
    <scope>NUCLEOTIDE SEQUENCE [LARGE SCALE GENOMIC DNA]</scope>
    <source>
        <strain evidence="4">cv. Kellogg 1175</strain>
        <tissue evidence="3">Leaf</tissue>
    </source>
</reference>
<keyword evidence="4" id="KW-1185">Reference proteome</keyword>
<dbReference type="PANTHER" id="PTHR47780:SF1">
    <property type="entry name" value="PROTEIN SET DOMAIN GROUP 41"/>
    <property type="match status" value="1"/>
</dbReference>
<organism evidence="3 4">
    <name type="scientific">Dichanthelium oligosanthes</name>
    <dbReference type="NCBI Taxonomy" id="888268"/>
    <lineage>
        <taxon>Eukaryota</taxon>
        <taxon>Viridiplantae</taxon>
        <taxon>Streptophyta</taxon>
        <taxon>Embryophyta</taxon>
        <taxon>Tracheophyta</taxon>
        <taxon>Spermatophyta</taxon>
        <taxon>Magnoliopsida</taxon>
        <taxon>Liliopsida</taxon>
        <taxon>Poales</taxon>
        <taxon>Poaceae</taxon>
        <taxon>PACMAD clade</taxon>
        <taxon>Panicoideae</taxon>
        <taxon>Panicodae</taxon>
        <taxon>Paniceae</taxon>
        <taxon>Dichantheliinae</taxon>
        <taxon>Dichanthelium</taxon>
    </lineage>
</organism>
<dbReference type="Gene3D" id="2.170.270.10">
    <property type="entry name" value="SET domain"/>
    <property type="match status" value="1"/>
</dbReference>
<comment type="caution">
    <text evidence="3">The sequence shown here is derived from an EMBL/GenBank/DDBJ whole genome shotgun (WGS) entry which is preliminary data.</text>
</comment>
<feature type="compositionally biased region" description="Low complexity" evidence="2">
    <location>
        <begin position="774"/>
        <end position="786"/>
    </location>
</feature>
<feature type="compositionally biased region" description="Low complexity" evidence="2">
    <location>
        <begin position="854"/>
        <end position="865"/>
    </location>
</feature>
<dbReference type="InterPro" id="IPR046341">
    <property type="entry name" value="SET_dom_sf"/>
</dbReference>
<feature type="compositionally biased region" description="Basic and acidic residues" evidence="2">
    <location>
        <begin position="937"/>
        <end position="952"/>
    </location>
</feature>
<accession>A0A1E5UVG1</accession>
<dbReference type="InterPro" id="IPR003496">
    <property type="entry name" value="ABA_WDS"/>
</dbReference>
<dbReference type="Pfam" id="PF02496">
    <property type="entry name" value="ABA_WDS"/>
    <property type="match status" value="2"/>
</dbReference>
<evidence type="ECO:0000313" key="3">
    <source>
        <dbReference type="EMBL" id="OEL16775.1"/>
    </source>
</evidence>
<proteinExistence type="inferred from homology"/>
<dbReference type="Gene3D" id="1.25.40.10">
    <property type="entry name" value="Tetratricopeptide repeat domain"/>
    <property type="match status" value="1"/>
</dbReference>
<dbReference type="SUPFAM" id="SSF82199">
    <property type="entry name" value="SET domain"/>
    <property type="match status" value="1"/>
</dbReference>
<dbReference type="PANTHER" id="PTHR47780">
    <property type="entry name" value="PROTEIN SET DOMAIN GROUP 41"/>
    <property type="match status" value="1"/>
</dbReference>
<dbReference type="EMBL" id="LWDX02061965">
    <property type="protein sequence ID" value="OEL16775.1"/>
    <property type="molecule type" value="Genomic_DNA"/>
</dbReference>
<feature type="region of interest" description="Disordered" evidence="2">
    <location>
        <begin position="683"/>
        <end position="965"/>
    </location>
</feature>
<dbReference type="InterPro" id="IPR011990">
    <property type="entry name" value="TPR-like_helical_dom_sf"/>
</dbReference>
<gene>
    <name evidence="3" type="ORF">BAE44_0022204</name>
</gene>
<feature type="compositionally biased region" description="Basic and acidic residues" evidence="2">
    <location>
        <begin position="789"/>
        <end position="807"/>
    </location>
</feature>
<dbReference type="Proteomes" id="UP000095767">
    <property type="component" value="Unassembled WGS sequence"/>
</dbReference>